<dbReference type="AlphaFoldDB" id="A0A7X4KQ21"/>
<dbReference type="EMBL" id="WWCU01000038">
    <property type="protein sequence ID" value="MYN10465.1"/>
    <property type="molecule type" value="Genomic_DNA"/>
</dbReference>
<feature type="signal peptide" evidence="2">
    <location>
        <begin position="1"/>
        <end position="32"/>
    </location>
</feature>
<proteinExistence type="inferred from homology"/>
<dbReference type="InterPro" id="IPR032519">
    <property type="entry name" value="YbgF_tri"/>
</dbReference>
<dbReference type="Gene3D" id="1.20.5.110">
    <property type="match status" value="1"/>
</dbReference>
<feature type="domain" description="Outer membrane lipoprotein BamD-like" evidence="3">
    <location>
        <begin position="138"/>
        <end position="256"/>
    </location>
</feature>
<keyword evidence="2" id="KW-0131">Cell cycle</keyword>
<dbReference type="GO" id="GO:0030288">
    <property type="term" value="C:outer membrane-bounded periplasmic space"/>
    <property type="evidence" value="ECO:0007669"/>
    <property type="project" value="UniProtKB-UniRule"/>
</dbReference>
<evidence type="ECO:0000259" key="4">
    <source>
        <dbReference type="Pfam" id="PF16331"/>
    </source>
</evidence>
<dbReference type="Gene3D" id="1.25.40.10">
    <property type="entry name" value="Tetratricopeptide repeat domain"/>
    <property type="match status" value="1"/>
</dbReference>
<evidence type="ECO:0000256" key="2">
    <source>
        <dbReference type="HAMAP-Rule" id="MF_02066"/>
    </source>
</evidence>
<reference evidence="5 6" key="1">
    <citation type="submission" date="2019-12" db="EMBL/GenBank/DDBJ databases">
        <title>Novel species isolated from a subtropical stream in China.</title>
        <authorList>
            <person name="Lu H."/>
        </authorList>
    </citation>
    <scope>NUCLEOTIDE SEQUENCE [LARGE SCALE GENOMIC DNA]</scope>
    <source>
        <strain evidence="5 6">FT127W</strain>
    </source>
</reference>
<dbReference type="SUPFAM" id="SSF48452">
    <property type="entry name" value="TPR-like"/>
    <property type="match status" value="1"/>
</dbReference>
<keyword evidence="2" id="KW-0574">Periplasm</keyword>
<keyword evidence="2" id="KW-0132">Cell division</keyword>
<dbReference type="HAMAP" id="MF_02066">
    <property type="entry name" value="CpoB"/>
    <property type="match status" value="1"/>
</dbReference>
<comment type="similarity">
    <text evidence="2">Belongs to the CpoB family.</text>
</comment>
<dbReference type="GO" id="GO:0043093">
    <property type="term" value="P:FtsZ-dependent cytokinesis"/>
    <property type="evidence" value="ECO:0007669"/>
    <property type="project" value="UniProtKB-UniRule"/>
</dbReference>
<keyword evidence="6" id="KW-1185">Reference proteome</keyword>
<comment type="function">
    <text evidence="2">Mediates coordination of peptidoglycan synthesis and outer membrane constriction during cell division.</text>
</comment>
<dbReference type="Proteomes" id="UP000450676">
    <property type="component" value="Unassembled WGS sequence"/>
</dbReference>
<dbReference type="InterPro" id="IPR034706">
    <property type="entry name" value="CpoB"/>
</dbReference>
<feature type="chain" id="PRO_5031659175" description="Cell division coordinator CpoB" evidence="2">
    <location>
        <begin position="33"/>
        <end position="258"/>
    </location>
</feature>
<dbReference type="GO" id="GO:0070206">
    <property type="term" value="P:protein trimerization"/>
    <property type="evidence" value="ECO:0007669"/>
    <property type="project" value="InterPro"/>
</dbReference>
<evidence type="ECO:0000313" key="5">
    <source>
        <dbReference type="EMBL" id="MYN10465.1"/>
    </source>
</evidence>
<dbReference type="InterPro" id="IPR014162">
    <property type="entry name" value="CpoB_C"/>
</dbReference>
<organism evidence="5 6">
    <name type="scientific">Pseudoduganella aquatica</name>
    <dbReference type="NCBI Taxonomy" id="2660641"/>
    <lineage>
        <taxon>Bacteria</taxon>
        <taxon>Pseudomonadati</taxon>
        <taxon>Pseudomonadota</taxon>
        <taxon>Betaproteobacteria</taxon>
        <taxon>Burkholderiales</taxon>
        <taxon>Oxalobacteraceae</taxon>
        <taxon>Telluria group</taxon>
        <taxon>Pseudoduganella</taxon>
    </lineage>
</organism>
<dbReference type="InterPro" id="IPR011990">
    <property type="entry name" value="TPR-like_helical_dom_sf"/>
</dbReference>
<feature type="domain" description="YbgF trimerisation" evidence="4">
    <location>
        <begin position="68"/>
        <end position="124"/>
    </location>
</feature>
<evidence type="ECO:0000259" key="3">
    <source>
        <dbReference type="Pfam" id="PF13525"/>
    </source>
</evidence>
<evidence type="ECO:0000313" key="6">
    <source>
        <dbReference type="Proteomes" id="UP000450676"/>
    </source>
</evidence>
<protein>
    <recommendedName>
        <fullName evidence="2">Cell division coordinator CpoB</fullName>
    </recommendedName>
</protein>
<name>A0A7X4KQ21_9BURK</name>
<dbReference type="Pfam" id="PF16331">
    <property type="entry name" value="TolA_bind_tri"/>
    <property type="match status" value="1"/>
</dbReference>
<dbReference type="NCBIfam" id="TIGR02795">
    <property type="entry name" value="tol_pal_ybgF"/>
    <property type="match status" value="1"/>
</dbReference>
<dbReference type="Pfam" id="PF13525">
    <property type="entry name" value="YfiO"/>
    <property type="match status" value="1"/>
</dbReference>
<evidence type="ECO:0000256" key="1">
    <source>
        <dbReference type="ARBA" id="ARBA00022729"/>
    </source>
</evidence>
<gene>
    <name evidence="5" type="primary">ybgF</name>
    <name evidence="2" type="synonym">cpoB</name>
    <name evidence="5" type="ORF">GTP77_24400</name>
</gene>
<comment type="subcellular location">
    <subcellularLocation>
        <location evidence="2">Periplasm</location>
    </subcellularLocation>
</comment>
<dbReference type="InterPro" id="IPR039565">
    <property type="entry name" value="BamD-like"/>
</dbReference>
<accession>A0A7X4KQ21</accession>
<sequence precursor="true">MHMTTLTKFRLRSATAAALLAAATFLPLHASAALFDDDEARKAILDLRAKVEAMRAELNGRIDSKADKSIALDINNQHEQTMSEIAKLRGSLEVLANELANTQKRQKDFYVDLDARLRKLEPRQVTIDGKTAAVDPAEQKAYDAAMLLFKAGDFKTATVALAEFVRQYPESGYAANAQYYLGTTYYAQKDCKAAILAQQVVVKAYPDSPRAPEAMLNIASCQTELKAVANAKKTLTELLSKYPDSESAATARERLKAK</sequence>
<comment type="caution">
    <text evidence="5">The sequence shown here is derived from an EMBL/GenBank/DDBJ whole genome shotgun (WGS) entry which is preliminary data.</text>
</comment>
<keyword evidence="1 2" id="KW-0732">Signal</keyword>